<evidence type="ECO:0000313" key="3">
    <source>
        <dbReference type="EMBL" id="ADU29329.1"/>
    </source>
</evidence>
<dbReference type="OrthoDB" id="6658731at2"/>
<dbReference type="RefSeq" id="WP_013487670.1">
    <property type="nucleotide sequence ID" value="NC_014829.1"/>
</dbReference>
<keyword evidence="1" id="KW-1133">Transmembrane helix</keyword>
<accession>E6TQF1</accession>
<dbReference type="AlphaFoldDB" id="E6TQF1"/>
<keyword evidence="4" id="KW-1185">Reference proteome</keyword>
<dbReference type="KEGG" id="bco:Bcell_1056"/>
<feature type="domain" description="Uncharacterized protein YyaB-like PH" evidence="2">
    <location>
        <begin position="57"/>
        <end position="130"/>
    </location>
</feature>
<name>E6TQF1_EVAC2</name>
<dbReference type="Pfam" id="PF06713">
    <property type="entry name" value="bPH_4"/>
    <property type="match status" value="1"/>
</dbReference>
<dbReference type="Proteomes" id="UP000001401">
    <property type="component" value="Chromosome"/>
</dbReference>
<proteinExistence type="predicted"/>
<dbReference type="InterPro" id="IPR009589">
    <property type="entry name" value="PH_YyaB-like"/>
</dbReference>
<evidence type="ECO:0000313" key="4">
    <source>
        <dbReference type="Proteomes" id="UP000001401"/>
    </source>
</evidence>
<keyword evidence="1" id="KW-0812">Transmembrane</keyword>
<dbReference type="GO" id="GO:0030153">
    <property type="term" value="P:bacteriocin immunity"/>
    <property type="evidence" value="ECO:0007669"/>
    <property type="project" value="InterPro"/>
</dbReference>
<feature type="transmembrane region" description="Helical" evidence="1">
    <location>
        <begin position="9"/>
        <end position="28"/>
    </location>
</feature>
<evidence type="ECO:0000259" key="2">
    <source>
        <dbReference type="Pfam" id="PF06713"/>
    </source>
</evidence>
<protein>
    <recommendedName>
        <fullName evidence="2">Uncharacterized protein YyaB-like PH domain-containing protein</fullName>
    </recommendedName>
</protein>
<dbReference type="HOGENOM" id="CLU_129146_1_0_9"/>
<evidence type="ECO:0000256" key="1">
    <source>
        <dbReference type="SAM" id="Phobius"/>
    </source>
</evidence>
<feature type="transmembrane region" description="Helical" evidence="1">
    <location>
        <begin position="34"/>
        <end position="55"/>
    </location>
</feature>
<dbReference type="eggNOG" id="COG3428">
    <property type="taxonomic scope" value="Bacteria"/>
</dbReference>
<keyword evidence="1" id="KW-0472">Membrane</keyword>
<gene>
    <name evidence="3" type="ordered locus">Bcell_1056</name>
</gene>
<reference evidence="3" key="1">
    <citation type="submission" date="2010-12" db="EMBL/GenBank/DDBJ databases">
        <title>Complete sequence of Bacillus cellulosilyticus DSM 2522.</title>
        <authorList>
            <consortium name="US DOE Joint Genome Institute"/>
            <person name="Lucas S."/>
            <person name="Copeland A."/>
            <person name="Lapidus A."/>
            <person name="Cheng J.-F."/>
            <person name="Bruce D."/>
            <person name="Goodwin L."/>
            <person name="Pitluck S."/>
            <person name="Chertkov O."/>
            <person name="Detter J.C."/>
            <person name="Han C."/>
            <person name="Tapia R."/>
            <person name="Land M."/>
            <person name="Hauser L."/>
            <person name="Jeffries C."/>
            <person name="Kyrpides N."/>
            <person name="Ivanova N."/>
            <person name="Mikhailova N."/>
            <person name="Brumm P."/>
            <person name="Mead D."/>
            <person name="Woyke T."/>
        </authorList>
    </citation>
    <scope>NUCLEOTIDE SEQUENCE [LARGE SCALE GENOMIC DNA]</scope>
    <source>
        <strain evidence="3">DSM 2522</strain>
    </source>
</reference>
<dbReference type="EMBL" id="CP002394">
    <property type="protein sequence ID" value="ADU29329.1"/>
    <property type="molecule type" value="Genomic_DNA"/>
</dbReference>
<dbReference type="STRING" id="649639.Bcell_1056"/>
<sequence length="145" mass="16330">MYFPSKKDNWLAFVILGAILLVILSFIFDGNRNGWPILEFIICLLVIGLPLWIWLGTGYKLEEGLIKIRCGPFKSTVRIKEITKLSATKSPLSAPALSLDRIEITHGMYNMAIVSPKNKIDFISILLSENPDIQVDKNLIRQQSG</sequence>
<organism evidence="3 4">
    <name type="scientific">Evansella cellulosilytica (strain ATCC 21833 / DSM 2522 / FERM P-1141 / JCM 9156 / N-4)</name>
    <name type="common">Bacillus cellulosilyticus</name>
    <dbReference type="NCBI Taxonomy" id="649639"/>
    <lineage>
        <taxon>Bacteria</taxon>
        <taxon>Bacillati</taxon>
        <taxon>Bacillota</taxon>
        <taxon>Bacilli</taxon>
        <taxon>Bacillales</taxon>
        <taxon>Bacillaceae</taxon>
        <taxon>Evansella</taxon>
    </lineage>
</organism>